<dbReference type="PANTHER" id="PTHR45647:SF51">
    <property type="entry name" value="PROTEIN KINASE SUPERFAMILY PROTEIN"/>
    <property type="match status" value="1"/>
</dbReference>
<reference evidence="11" key="1">
    <citation type="submission" date="2023-03" db="EMBL/GenBank/DDBJ databases">
        <authorList>
            <person name="Julca I."/>
        </authorList>
    </citation>
    <scope>NUCLEOTIDE SEQUENCE</scope>
</reference>
<feature type="compositionally biased region" description="Polar residues" evidence="9">
    <location>
        <begin position="158"/>
        <end position="199"/>
    </location>
</feature>
<gene>
    <name evidence="11" type="ORF">OLC1_LOCUS21153</name>
</gene>
<comment type="catalytic activity">
    <reaction evidence="1">
        <text>S-ubiquitinyl-[E2 ubiquitin-conjugating enzyme]-L-cysteine + [acceptor protein]-L-lysine = [E2 ubiquitin-conjugating enzyme]-L-cysteine + N(6)-ubiquitinyl-[acceptor protein]-L-lysine.</text>
        <dbReference type="EC" id="2.3.2.27"/>
    </reaction>
</comment>
<evidence type="ECO:0000313" key="11">
    <source>
        <dbReference type="EMBL" id="CAI9114374.1"/>
    </source>
</evidence>
<dbReference type="EC" id="2.3.2.27" evidence="3"/>
<dbReference type="Gene3D" id="1.10.510.10">
    <property type="entry name" value="Transferase(Phosphotransferase) domain 1"/>
    <property type="match status" value="1"/>
</dbReference>
<dbReference type="Pfam" id="PF07714">
    <property type="entry name" value="PK_Tyr_Ser-Thr"/>
    <property type="match status" value="1"/>
</dbReference>
<dbReference type="InterPro" id="IPR001245">
    <property type="entry name" value="Ser-Thr/Tyr_kinase_cat_dom"/>
</dbReference>
<feature type="compositionally biased region" description="Low complexity" evidence="9">
    <location>
        <begin position="302"/>
        <end position="329"/>
    </location>
</feature>
<dbReference type="PROSITE" id="PS50011">
    <property type="entry name" value="PROTEIN_KINASE_DOM"/>
    <property type="match status" value="1"/>
</dbReference>
<dbReference type="SMART" id="SM00220">
    <property type="entry name" value="S_TKc"/>
    <property type="match status" value="1"/>
</dbReference>
<evidence type="ECO:0000256" key="3">
    <source>
        <dbReference type="ARBA" id="ARBA00012483"/>
    </source>
</evidence>
<evidence type="ECO:0000256" key="9">
    <source>
        <dbReference type="SAM" id="MobiDB-lite"/>
    </source>
</evidence>
<keyword evidence="8" id="KW-0175">Coiled coil</keyword>
<feature type="compositionally biased region" description="Low complexity" evidence="9">
    <location>
        <begin position="218"/>
        <end position="234"/>
    </location>
</feature>
<dbReference type="Gene3D" id="3.30.200.20">
    <property type="entry name" value="Phosphorylase Kinase, domain 1"/>
    <property type="match status" value="1"/>
</dbReference>
<evidence type="ECO:0000256" key="5">
    <source>
        <dbReference type="ARBA" id="ARBA00022741"/>
    </source>
</evidence>
<dbReference type="FunFam" id="1.10.510.10:FF:000498">
    <property type="entry name" value="U-box domain-containing protein 51"/>
    <property type="match status" value="1"/>
</dbReference>
<dbReference type="SUPFAM" id="SSF52402">
    <property type="entry name" value="Adenine nucleotide alpha hydrolases-like"/>
    <property type="match status" value="1"/>
</dbReference>
<dbReference type="PANTHER" id="PTHR45647">
    <property type="entry name" value="OS02G0152300 PROTEIN"/>
    <property type="match status" value="1"/>
</dbReference>
<keyword evidence="6" id="KW-0833">Ubl conjugation pathway</keyword>
<dbReference type="GO" id="GO:0004672">
    <property type="term" value="F:protein kinase activity"/>
    <property type="evidence" value="ECO:0007669"/>
    <property type="project" value="InterPro"/>
</dbReference>
<dbReference type="InterPro" id="IPR051348">
    <property type="entry name" value="U-box_ubiquitin_ligases"/>
</dbReference>
<name>A0AAV1E629_OLDCO</name>
<evidence type="ECO:0000256" key="1">
    <source>
        <dbReference type="ARBA" id="ARBA00000900"/>
    </source>
</evidence>
<dbReference type="AlphaFoldDB" id="A0AAV1E629"/>
<comment type="pathway">
    <text evidence="2">Protein modification; protein ubiquitination.</text>
</comment>
<keyword evidence="12" id="KW-1185">Reference proteome</keyword>
<sequence>MGGSRSQESMVNAAVAIDKDKNSQFAVKWAIDNLNICGFITIVHVKTQLNLSPKEAVPKEGRAPTQEELKQFFLPYRGYCARKGVRVNEVVLNDGDVASALAEYVIDNSIAAIVLGSSSRSALTRAFKNQDIQASLVKSIPDFCSVYAVSKVKSQLLKSAKRSPNPNSFAGSRHPNSQTGSLPGTPLSEQFYSQGSWRSSDSDDGAYSAKSSDFMPGNSRNSPSNSKFSSPQHSGYNYNAIPRDMQSSNRNTSPRHPLFGGSSPDKQSNNSMSTSPFNPMYSGNGMNRSKIPPSPVHRQTQGSPSDSVSSSSDRSGPMSFQSSSMSFEQLDQPRSSDASRSSYILPNQGELEEEMRRLRQELERTMEMYNSACREALAAKDKANEVDIWKSNEARKIEEGRAAQEAAVVLMEMEKTKCKAAIEAAQMAQCLAELESQKRKQAEMRLLQESEEKKKAMDALARCDARYRRYTIEEIEQATDHFSTSEKIGEGGYGPVYKAHLDHTAVAIKVLRPDISQGQQQFQREIEVLSRMRHPNMVLLLGACPEYGCLVYEYMENGSLEDRLFCRNGSSPIPWRVRFRIAAEIATALLFLHQTRPEPLVHRDLKPANILLDKNYVSKIGDVGLSRLVPSSVADSVTQYHMTAAAGTFCYIDPEYQQSGMLGTKSDIYSFGVVLLQLITAKPAMGLTYQVEEAIEQGTFSSTLDPRVADWPVEEALSLAKLALQCCELRKKDRPDLGTVVLPVLERLRDLGYDAEATGDGVNANLQNQNSQESLPFSMVSKPPSPKQKNQKTDRIKATIVANNISKSRHR</sequence>
<feature type="compositionally biased region" description="Polar residues" evidence="9">
    <location>
        <begin position="764"/>
        <end position="775"/>
    </location>
</feature>
<keyword evidence="5" id="KW-0547">Nucleotide-binding</keyword>
<dbReference type="Gene3D" id="3.40.50.620">
    <property type="entry name" value="HUPs"/>
    <property type="match status" value="1"/>
</dbReference>
<dbReference type="InterPro" id="IPR014729">
    <property type="entry name" value="Rossmann-like_a/b/a_fold"/>
</dbReference>
<protein>
    <recommendedName>
        <fullName evidence="3">RING-type E3 ubiquitin transferase</fullName>
        <ecNumber evidence="3">2.3.2.27</ecNumber>
    </recommendedName>
</protein>
<evidence type="ECO:0000256" key="2">
    <source>
        <dbReference type="ARBA" id="ARBA00004906"/>
    </source>
</evidence>
<evidence type="ECO:0000256" key="8">
    <source>
        <dbReference type="ARBA" id="ARBA00023054"/>
    </source>
</evidence>
<feature type="compositionally biased region" description="Polar residues" evidence="9">
    <location>
        <begin position="264"/>
        <end position="277"/>
    </location>
</feature>
<dbReference type="GO" id="GO:0061630">
    <property type="term" value="F:ubiquitin protein ligase activity"/>
    <property type="evidence" value="ECO:0007669"/>
    <property type="project" value="UniProtKB-EC"/>
</dbReference>
<dbReference type="InterPro" id="IPR008271">
    <property type="entry name" value="Ser/Thr_kinase_AS"/>
</dbReference>
<dbReference type="SUPFAM" id="SSF56112">
    <property type="entry name" value="Protein kinase-like (PK-like)"/>
    <property type="match status" value="1"/>
</dbReference>
<feature type="region of interest" description="Disordered" evidence="9">
    <location>
        <begin position="760"/>
        <end position="794"/>
    </location>
</feature>
<dbReference type="CDD" id="cd14066">
    <property type="entry name" value="STKc_IRAK"/>
    <property type="match status" value="1"/>
</dbReference>
<dbReference type="PROSITE" id="PS00108">
    <property type="entry name" value="PROTEIN_KINASE_ST"/>
    <property type="match status" value="1"/>
</dbReference>
<organism evidence="11 12">
    <name type="scientific">Oldenlandia corymbosa var. corymbosa</name>
    <dbReference type="NCBI Taxonomy" id="529605"/>
    <lineage>
        <taxon>Eukaryota</taxon>
        <taxon>Viridiplantae</taxon>
        <taxon>Streptophyta</taxon>
        <taxon>Embryophyta</taxon>
        <taxon>Tracheophyta</taxon>
        <taxon>Spermatophyta</taxon>
        <taxon>Magnoliopsida</taxon>
        <taxon>eudicotyledons</taxon>
        <taxon>Gunneridae</taxon>
        <taxon>Pentapetalae</taxon>
        <taxon>asterids</taxon>
        <taxon>lamiids</taxon>
        <taxon>Gentianales</taxon>
        <taxon>Rubiaceae</taxon>
        <taxon>Rubioideae</taxon>
        <taxon>Spermacoceae</taxon>
        <taxon>Hedyotis-Oldenlandia complex</taxon>
        <taxon>Oldenlandia</taxon>
    </lineage>
</organism>
<evidence type="ECO:0000256" key="7">
    <source>
        <dbReference type="ARBA" id="ARBA00022840"/>
    </source>
</evidence>
<proteinExistence type="predicted"/>
<dbReference type="Proteomes" id="UP001161247">
    <property type="component" value="Chromosome 7"/>
</dbReference>
<evidence type="ECO:0000313" key="12">
    <source>
        <dbReference type="Proteomes" id="UP001161247"/>
    </source>
</evidence>
<feature type="compositionally biased region" description="Polar residues" evidence="9">
    <location>
        <begin position="245"/>
        <end position="254"/>
    </location>
</feature>
<feature type="region of interest" description="Disordered" evidence="9">
    <location>
        <begin position="158"/>
        <end position="349"/>
    </location>
</feature>
<evidence type="ECO:0000256" key="4">
    <source>
        <dbReference type="ARBA" id="ARBA00022679"/>
    </source>
</evidence>
<dbReference type="InterPro" id="IPR006016">
    <property type="entry name" value="UspA"/>
</dbReference>
<dbReference type="Pfam" id="PF00582">
    <property type="entry name" value="Usp"/>
    <property type="match status" value="1"/>
</dbReference>
<dbReference type="InterPro" id="IPR000719">
    <property type="entry name" value="Prot_kinase_dom"/>
</dbReference>
<keyword evidence="4" id="KW-0808">Transferase</keyword>
<dbReference type="CDD" id="cd01989">
    <property type="entry name" value="USP_STK_Ubox_N"/>
    <property type="match status" value="1"/>
</dbReference>
<evidence type="ECO:0000256" key="6">
    <source>
        <dbReference type="ARBA" id="ARBA00022786"/>
    </source>
</evidence>
<dbReference type="EMBL" id="OX459124">
    <property type="protein sequence ID" value="CAI9114374.1"/>
    <property type="molecule type" value="Genomic_DNA"/>
</dbReference>
<dbReference type="GO" id="GO:0005524">
    <property type="term" value="F:ATP binding"/>
    <property type="evidence" value="ECO:0007669"/>
    <property type="project" value="UniProtKB-KW"/>
</dbReference>
<keyword evidence="7" id="KW-0067">ATP-binding</keyword>
<dbReference type="InterPro" id="IPR011009">
    <property type="entry name" value="Kinase-like_dom_sf"/>
</dbReference>
<feature type="compositionally biased region" description="Polar residues" evidence="9">
    <location>
        <begin position="332"/>
        <end position="345"/>
    </location>
</feature>
<dbReference type="FunFam" id="3.30.200.20:FF:000162">
    <property type="entry name" value="Adenine nucleotide alpha hydrolase-like domain kinase"/>
    <property type="match status" value="1"/>
</dbReference>
<feature type="domain" description="Protein kinase" evidence="10">
    <location>
        <begin position="482"/>
        <end position="745"/>
    </location>
</feature>
<evidence type="ECO:0000259" key="10">
    <source>
        <dbReference type="PROSITE" id="PS50011"/>
    </source>
</evidence>
<accession>A0AAV1E629</accession>